<dbReference type="GO" id="GO:0003677">
    <property type="term" value="F:DNA binding"/>
    <property type="evidence" value="ECO:0007669"/>
    <property type="project" value="UniProtKB-KW"/>
</dbReference>
<dbReference type="eggNOG" id="COG0583">
    <property type="taxonomic scope" value="Bacteria"/>
</dbReference>
<comment type="similarity">
    <text evidence="1">Belongs to the LysR transcriptional regulatory family.</text>
</comment>
<keyword evidence="2" id="KW-0805">Transcription regulation</keyword>
<dbReference type="OrthoDB" id="5946420at2"/>
<evidence type="ECO:0000256" key="1">
    <source>
        <dbReference type="ARBA" id="ARBA00009437"/>
    </source>
</evidence>
<dbReference type="Proteomes" id="UP000029989">
    <property type="component" value="Unassembled WGS sequence"/>
</dbReference>
<evidence type="ECO:0000313" key="6">
    <source>
        <dbReference type="EMBL" id="KGM53883.1"/>
    </source>
</evidence>
<dbReference type="InterPro" id="IPR050176">
    <property type="entry name" value="LTTR"/>
</dbReference>
<protein>
    <recommendedName>
        <fullName evidence="5">HTH lysR-type domain-containing protein</fullName>
    </recommendedName>
</protein>
<comment type="caution">
    <text evidence="6">The sequence shown here is derived from an EMBL/GenBank/DDBJ whole genome shotgun (WGS) entry which is preliminary data.</text>
</comment>
<evidence type="ECO:0000259" key="5">
    <source>
        <dbReference type="PROSITE" id="PS50931"/>
    </source>
</evidence>
<dbReference type="Pfam" id="PF03466">
    <property type="entry name" value="LysR_substrate"/>
    <property type="match status" value="1"/>
</dbReference>
<name>A0A0A0EUV6_9GAMM</name>
<dbReference type="Gene3D" id="1.10.10.10">
    <property type="entry name" value="Winged helix-like DNA-binding domain superfamily/Winged helix DNA-binding domain"/>
    <property type="match status" value="1"/>
</dbReference>
<keyword evidence="3" id="KW-0238">DNA-binding</keyword>
<dbReference type="SUPFAM" id="SSF53850">
    <property type="entry name" value="Periplasmic binding protein-like II"/>
    <property type="match status" value="1"/>
</dbReference>
<keyword evidence="7" id="KW-1185">Reference proteome</keyword>
<keyword evidence="4" id="KW-0804">Transcription</keyword>
<dbReference type="GO" id="GO:0003700">
    <property type="term" value="F:DNA-binding transcription factor activity"/>
    <property type="evidence" value="ECO:0007669"/>
    <property type="project" value="InterPro"/>
</dbReference>
<dbReference type="PANTHER" id="PTHR30579:SF7">
    <property type="entry name" value="HTH-TYPE TRANSCRIPTIONAL REGULATOR LRHA-RELATED"/>
    <property type="match status" value="1"/>
</dbReference>
<evidence type="ECO:0000256" key="3">
    <source>
        <dbReference type="ARBA" id="ARBA00023125"/>
    </source>
</evidence>
<proteinExistence type="inferred from homology"/>
<dbReference type="Gene3D" id="3.40.190.10">
    <property type="entry name" value="Periplasmic binding protein-like II"/>
    <property type="match status" value="1"/>
</dbReference>
<sequence length="202" mass="21935">MKSMDVDAIRAFVLAAELRSFTRAGEVLGTSQSAVSLKLRRLEDQLGRRLLERTPRQVRLSADGLAFLEVARELVSTHDRAAAAFDAGQRRLAVGISHELVGSELSSLLRRLRDHDPNLRVEMHVAGSRALLQAHGQGELDAVLVLRPDDRRKQGRAAFKESFGWYAATGWEPRPGQPLPLATQGAACRLRAAAVGALDGAG</sequence>
<organism evidence="6 7">
    <name type="scientific">Lysobacter arseniciresistens ZS79</name>
    <dbReference type="NCBI Taxonomy" id="913325"/>
    <lineage>
        <taxon>Bacteria</taxon>
        <taxon>Pseudomonadati</taxon>
        <taxon>Pseudomonadota</taxon>
        <taxon>Gammaproteobacteria</taxon>
        <taxon>Lysobacterales</taxon>
        <taxon>Lysobacteraceae</taxon>
        <taxon>Novilysobacter</taxon>
    </lineage>
</organism>
<dbReference type="InterPro" id="IPR000847">
    <property type="entry name" value="LysR_HTH_N"/>
</dbReference>
<dbReference type="Pfam" id="PF00126">
    <property type="entry name" value="HTH_1"/>
    <property type="match status" value="1"/>
</dbReference>
<dbReference type="RefSeq" id="WP_036213029.1">
    <property type="nucleotide sequence ID" value="NZ_AVPT01000033.1"/>
</dbReference>
<dbReference type="PRINTS" id="PR00039">
    <property type="entry name" value="HTHLYSR"/>
</dbReference>
<dbReference type="AlphaFoldDB" id="A0A0A0EUV6"/>
<evidence type="ECO:0000256" key="2">
    <source>
        <dbReference type="ARBA" id="ARBA00023015"/>
    </source>
</evidence>
<dbReference type="InterPro" id="IPR036390">
    <property type="entry name" value="WH_DNA-bd_sf"/>
</dbReference>
<feature type="non-terminal residue" evidence="6">
    <location>
        <position position="202"/>
    </location>
</feature>
<dbReference type="PROSITE" id="PS50931">
    <property type="entry name" value="HTH_LYSR"/>
    <property type="match status" value="1"/>
</dbReference>
<dbReference type="STRING" id="913325.N799_11215"/>
<dbReference type="InterPro" id="IPR036388">
    <property type="entry name" value="WH-like_DNA-bd_sf"/>
</dbReference>
<dbReference type="InterPro" id="IPR005119">
    <property type="entry name" value="LysR_subst-bd"/>
</dbReference>
<evidence type="ECO:0000313" key="7">
    <source>
        <dbReference type="Proteomes" id="UP000029989"/>
    </source>
</evidence>
<accession>A0A0A0EUV6</accession>
<dbReference type="EMBL" id="AVPT01000033">
    <property type="protein sequence ID" value="KGM53883.1"/>
    <property type="molecule type" value="Genomic_DNA"/>
</dbReference>
<dbReference type="PANTHER" id="PTHR30579">
    <property type="entry name" value="TRANSCRIPTIONAL REGULATOR"/>
    <property type="match status" value="1"/>
</dbReference>
<reference evidence="6 7" key="1">
    <citation type="journal article" date="2015" name="Stand. Genomic Sci.">
        <title>Genomic information of the arsenic-resistant bacterium Lysobacter arseniciresistens type strain ZS79(T) and comparison of Lysobacter draft genomes.</title>
        <authorList>
            <person name="Liu L."/>
            <person name="Zhang S."/>
            <person name="Luo M."/>
            <person name="Wang G."/>
        </authorList>
    </citation>
    <scope>NUCLEOTIDE SEQUENCE [LARGE SCALE GENOMIC DNA]</scope>
    <source>
        <strain evidence="6 7">ZS79</strain>
    </source>
</reference>
<dbReference type="SUPFAM" id="SSF46785">
    <property type="entry name" value="Winged helix' DNA-binding domain"/>
    <property type="match status" value="1"/>
</dbReference>
<gene>
    <name evidence="6" type="ORF">N799_11215</name>
</gene>
<dbReference type="FunFam" id="1.10.10.10:FF:000001">
    <property type="entry name" value="LysR family transcriptional regulator"/>
    <property type="match status" value="1"/>
</dbReference>
<feature type="domain" description="HTH lysR-type" evidence="5">
    <location>
        <begin position="4"/>
        <end position="61"/>
    </location>
</feature>
<evidence type="ECO:0000256" key="4">
    <source>
        <dbReference type="ARBA" id="ARBA00023163"/>
    </source>
</evidence>